<evidence type="ECO:0000256" key="5">
    <source>
        <dbReference type="SAM" id="SignalP"/>
    </source>
</evidence>
<dbReference type="NCBIfam" id="TIGR01352">
    <property type="entry name" value="tonB_Cterm"/>
    <property type="match status" value="1"/>
</dbReference>
<keyword evidence="8" id="KW-1185">Reference proteome</keyword>
<evidence type="ECO:0000256" key="2">
    <source>
        <dbReference type="ARBA" id="ARBA00022692"/>
    </source>
</evidence>
<feature type="domain" description="TonB C-terminal" evidence="6">
    <location>
        <begin position="204"/>
        <end position="296"/>
    </location>
</feature>
<dbReference type="RefSeq" id="WP_142787703.1">
    <property type="nucleotide sequence ID" value="NZ_VHJK01000001.1"/>
</dbReference>
<reference evidence="7 8" key="1">
    <citation type="submission" date="2019-06" db="EMBL/GenBank/DDBJ databases">
        <title>Erythrobacter insulae sp. nov., isolated from a tidal flat.</title>
        <authorList>
            <person name="Yoon J.-H."/>
        </authorList>
    </citation>
    <scope>NUCLEOTIDE SEQUENCE [LARGE SCALE GENOMIC DNA]</scope>
    <source>
        <strain evidence="7 8">JBTF-M21</strain>
    </source>
</reference>
<dbReference type="Pfam" id="PF03544">
    <property type="entry name" value="TonB_C"/>
    <property type="match status" value="1"/>
</dbReference>
<dbReference type="AlphaFoldDB" id="A0A547PBB8"/>
<organism evidence="7 8">
    <name type="scientific">Erythrobacter insulae</name>
    <dbReference type="NCBI Taxonomy" id="2584124"/>
    <lineage>
        <taxon>Bacteria</taxon>
        <taxon>Pseudomonadati</taxon>
        <taxon>Pseudomonadota</taxon>
        <taxon>Alphaproteobacteria</taxon>
        <taxon>Sphingomonadales</taxon>
        <taxon>Erythrobacteraceae</taxon>
        <taxon>Erythrobacter/Porphyrobacter group</taxon>
        <taxon>Erythrobacter</taxon>
    </lineage>
</organism>
<dbReference type="PROSITE" id="PS52015">
    <property type="entry name" value="TONB_CTD"/>
    <property type="match status" value="1"/>
</dbReference>
<dbReference type="InterPro" id="IPR006260">
    <property type="entry name" value="TonB/TolA_C"/>
</dbReference>
<keyword evidence="2" id="KW-0812">Transmembrane</keyword>
<keyword evidence="4" id="KW-0472">Membrane</keyword>
<dbReference type="GO" id="GO:0055085">
    <property type="term" value="P:transmembrane transport"/>
    <property type="evidence" value="ECO:0007669"/>
    <property type="project" value="InterPro"/>
</dbReference>
<accession>A0A547PBB8</accession>
<evidence type="ECO:0000256" key="1">
    <source>
        <dbReference type="ARBA" id="ARBA00004167"/>
    </source>
</evidence>
<proteinExistence type="predicted"/>
<protein>
    <submittedName>
        <fullName evidence="7">TonB family protein</fullName>
    </submittedName>
</protein>
<dbReference type="Proteomes" id="UP000316343">
    <property type="component" value="Unassembled WGS sequence"/>
</dbReference>
<feature type="chain" id="PRO_5022011541" evidence="5">
    <location>
        <begin position="26"/>
        <end position="296"/>
    </location>
</feature>
<dbReference type="SUPFAM" id="SSF74653">
    <property type="entry name" value="TolA/TonB C-terminal domain"/>
    <property type="match status" value="1"/>
</dbReference>
<evidence type="ECO:0000256" key="3">
    <source>
        <dbReference type="ARBA" id="ARBA00022989"/>
    </source>
</evidence>
<name>A0A547PBB8_9SPHN</name>
<feature type="signal peptide" evidence="5">
    <location>
        <begin position="1"/>
        <end position="25"/>
    </location>
</feature>
<evidence type="ECO:0000313" key="7">
    <source>
        <dbReference type="EMBL" id="TRD11438.1"/>
    </source>
</evidence>
<dbReference type="GO" id="GO:0016020">
    <property type="term" value="C:membrane"/>
    <property type="evidence" value="ECO:0007669"/>
    <property type="project" value="UniProtKB-SubCell"/>
</dbReference>
<sequence length="296" mass="32386">MKRIVASAGYALTLGLVLTAPAPLAAKERSGLNPSSTWLVDYAPDKCRLARTFGEGEDRHAIFFEQYWPGARLGLSLAGPRFKRFRGKTSTRLKFFADQEAMPTEPFRGDTESVGPAIIYSSISPSKGAGGEESEVSGIPHTQLDTDFASQIQFVWVKQRGKEVQLNTGALGDAFAALNTCTADLVRSWGLDPEVQSKLRKAPFWKNETEVVQSAVRKYPNAALVRGEQAIVRMRVMIDKTGTVTDCVLNEATVTDKLDSPFCQNMEMAEFDPALGADGTPIASYYATSITYVIRD</sequence>
<evidence type="ECO:0000259" key="6">
    <source>
        <dbReference type="PROSITE" id="PS52015"/>
    </source>
</evidence>
<comment type="caution">
    <text evidence="7">The sequence shown here is derived from an EMBL/GenBank/DDBJ whole genome shotgun (WGS) entry which is preliminary data.</text>
</comment>
<keyword evidence="3" id="KW-1133">Transmembrane helix</keyword>
<dbReference type="EMBL" id="VHJK01000001">
    <property type="protein sequence ID" value="TRD11438.1"/>
    <property type="molecule type" value="Genomic_DNA"/>
</dbReference>
<dbReference type="OrthoDB" id="7585155at2"/>
<dbReference type="InterPro" id="IPR037682">
    <property type="entry name" value="TonB_C"/>
</dbReference>
<comment type="subcellular location">
    <subcellularLocation>
        <location evidence="1">Membrane</location>
        <topology evidence="1">Single-pass membrane protein</topology>
    </subcellularLocation>
</comment>
<evidence type="ECO:0000313" key="8">
    <source>
        <dbReference type="Proteomes" id="UP000316343"/>
    </source>
</evidence>
<dbReference type="Gene3D" id="3.30.1150.10">
    <property type="match status" value="1"/>
</dbReference>
<keyword evidence="5" id="KW-0732">Signal</keyword>
<gene>
    <name evidence="7" type="ORF">FGU71_05915</name>
</gene>
<evidence type="ECO:0000256" key="4">
    <source>
        <dbReference type="ARBA" id="ARBA00023136"/>
    </source>
</evidence>